<dbReference type="SMART" id="SM00191">
    <property type="entry name" value="Int_alpha"/>
    <property type="match status" value="3"/>
</dbReference>
<accession>A0A9N9QHR2</accession>
<feature type="repeat" description="FG-GAP" evidence="12">
    <location>
        <begin position="124"/>
        <end position="186"/>
    </location>
</feature>
<organism evidence="15 16">
    <name type="scientific">Ceutorhynchus assimilis</name>
    <name type="common">cabbage seed weevil</name>
    <dbReference type="NCBI Taxonomy" id="467358"/>
    <lineage>
        <taxon>Eukaryota</taxon>
        <taxon>Metazoa</taxon>
        <taxon>Ecdysozoa</taxon>
        <taxon>Arthropoda</taxon>
        <taxon>Hexapoda</taxon>
        <taxon>Insecta</taxon>
        <taxon>Pterygota</taxon>
        <taxon>Neoptera</taxon>
        <taxon>Endopterygota</taxon>
        <taxon>Coleoptera</taxon>
        <taxon>Polyphaga</taxon>
        <taxon>Cucujiformia</taxon>
        <taxon>Curculionidae</taxon>
        <taxon>Ceutorhynchinae</taxon>
        <taxon>Ceutorhynchus</taxon>
    </lineage>
</organism>
<dbReference type="EMBL" id="OU892279">
    <property type="protein sequence ID" value="CAG9765587.1"/>
    <property type="molecule type" value="Genomic_DNA"/>
</dbReference>
<evidence type="ECO:0000256" key="4">
    <source>
        <dbReference type="ARBA" id="ARBA00022729"/>
    </source>
</evidence>
<dbReference type="InterPro" id="IPR013519">
    <property type="entry name" value="Int_alpha_beta-p"/>
</dbReference>
<gene>
    <name evidence="15" type="ORF">CEUTPL_LOCUS6192</name>
</gene>
<feature type="transmembrane region" description="Helical" evidence="13">
    <location>
        <begin position="814"/>
        <end position="837"/>
    </location>
</feature>
<dbReference type="Gene3D" id="2.60.40.1530">
    <property type="entry name" value="ntegrin, alpha v. Chain A, domain 4"/>
    <property type="match status" value="1"/>
</dbReference>
<evidence type="ECO:0000313" key="16">
    <source>
        <dbReference type="Proteomes" id="UP001152799"/>
    </source>
</evidence>
<feature type="repeat" description="FG-GAP" evidence="12">
    <location>
        <begin position="187"/>
        <end position="257"/>
    </location>
</feature>
<comment type="similarity">
    <text evidence="2 13">Belongs to the integrin alpha chain family.</text>
</comment>
<keyword evidence="4" id="KW-0732">Signal</keyword>
<evidence type="ECO:0000256" key="9">
    <source>
        <dbReference type="ARBA" id="ARBA00023136"/>
    </source>
</evidence>
<feature type="repeat" description="FG-GAP" evidence="12">
    <location>
        <begin position="261"/>
        <end position="323"/>
    </location>
</feature>
<evidence type="ECO:0000259" key="14">
    <source>
        <dbReference type="Pfam" id="PF20805"/>
    </source>
</evidence>
<keyword evidence="9 13" id="KW-0472">Membrane</keyword>
<evidence type="ECO:0000256" key="10">
    <source>
        <dbReference type="ARBA" id="ARBA00023170"/>
    </source>
</evidence>
<dbReference type="Proteomes" id="UP001152799">
    <property type="component" value="Chromosome 3"/>
</dbReference>
<dbReference type="Gene3D" id="1.20.5.930">
    <property type="entry name" value="Bicelle-embedded integrin alpha(iib) transmembrane segment"/>
    <property type="match status" value="1"/>
</dbReference>
<reference evidence="15" key="1">
    <citation type="submission" date="2022-01" db="EMBL/GenBank/DDBJ databases">
        <authorList>
            <person name="King R."/>
        </authorList>
    </citation>
    <scope>NUCLEOTIDE SEQUENCE</scope>
</reference>
<proteinExistence type="inferred from homology"/>
<dbReference type="GO" id="GO:0007229">
    <property type="term" value="P:integrin-mediated signaling pathway"/>
    <property type="evidence" value="ECO:0007669"/>
    <property type="project" value="UniProtKB-KW"/>
</dbReference>
<dbReference type="OrthoDB" id="5573735at2759"/>
<evidence type="ECO:0000256" key="7">
    <source>
        <dbReference type="ARBA" id="ARBA00022989"/>
    </source>
</evidence>
<dbReference type="PRINTS" id="PR01185">
    <property type="entry name" value="INTEGRINA"/>
</dbReference>
<keyword evidence="10 13" id="KW-0675">Receptor</keyword>
<evidence type="ECO:0000256" key="13">
    <source>
        <dbReference type="RuleBase" id="RU003762"/>
    </source>
</evidence>
<evidence type="ECO:0000256" key="5">
    <source>
        <dbReference type="ARBA" id="ARBA00022737"/>
    </source>
</evidence>
<evidence type="ECO:0000256" key="11">
    <source>
        <dbReference type="ARBA" id="ARBA00023180"/>
    </source>
</evidence>
<dbReference type="SUPFAM" id="SSF69179">
    <property type="entry name" value="Integrin domains"/>
    <property type="match status" value="2"/>
</dbReference>
<dbReference type="GO" id="GO:0005178">
    <property type="term" value="F:integrin binding"/>
    <property type="evidence" value="ECO:0007669"/>
    <property type="project" value="TreeGrafter"/>
</dbReference>
<dbReference type="GO" id="GO:0007157">
    <property type="term" value="P:heterophilic cell-cell adhesion via plasma membrane cell adhesion molecules"/>
    <property type="evidence" value="ECO:0007669"/>
    <property type="project" value="UniProtKB-ARBA"/>
</dbReference>
<keyword evidence="11" id="KW-0325">Glycoprotein</keyword>
<dbReference type="InterPro" id="IPR028994">
    <property type="entry name" value="Integrin_alpha_N"/>
</dbReference>
<dbReference type="GO" id="GO:0033627">
    <property type="term" value="P:cell adhesion mediated by integrin"/>
    <property type="evidence" value="ECO:0007669"/>
    <property type="project" value="TreeGrafter"/>
</dbReference>
<comment type="subcellular location">
    <subcellularLocation>
        <location evidence="1 13">Membrane</location>
        <topology evidence="1 13">Single-pass type I membrane protein</topology>
    </subcellularLocation>
</comment>
<evidence type="ECO:0000313" key="15">
    <source>
        <dbReference type="EMBL" id="CAG9765587.1"/>
    </source>
</evidence>
<keyword evidence="8 13" id="KW-0401">Integrin</keyword>
<evidence type="ECO:0000256" key="1">
    <source>
        <dbReference type="ARBA" id="ARBA00004479"/>
    </source>
</evidence>
<dbReference type="SUPFAM" id="SSF69318">
    <property type="entry name" value="Integrin alpha N-terminal domain"/>
    <property type="match status" value="1"/>
</dbReference>
<keyword evidence="5" id="KW-0677">Repeat</keyword>
<dbReference type="InterPro" id="IPR048285">
    <property type="entry name" value="Integrin_alpha_Ig-like_2"/>
</dbReference>
<dbReference type="Pfam" id="PF01839">
    <property type="entry name" value="FG-GAP"/>
    <property type="match status" value="1"/>
</dbReference>
<dbReference type="PANTHER" id="PTHR23220:SF83">
    <property type="entry name" value="INTEGRIN ALPHA-PS3-RELATED"/>
    <property type="match status" value="1"/>
</dbReference>
<evidence type="ECO:0000256" key="3">
    <source>
        <dbReference type="ARBA" id="ARBA00022692"/>
    </source>
</evidence>
<dbReference type="GO" id="GO:0007160">
    <property type="term" value="P:cell-matrix adhesion"/>
    <property type="evidence" value="ECO:0007669"/>
    <property type="project" value="TreeGrafter"/>
</dbReference>
<dbReference type="PANTHER" id="PTHR23220">
    <property type="entry name" value="INTEGRIN ALPHA"/>
    <property type="match status" value="1"/>
</dbReference>
<sequence>MTSASGWHDTFTRLNNTAAAQGSFYIENINKKTFKNRYNPLEKPEISERLPYYQRSLAGFSLHFPQVRYALTSGYFYHKSELHYVTGLPRGFHENRLYNVPYGMVLIFTFDNAPTKIRNEVKSKLKEELFGTQFGEYFGSSLAAGDLNADGFDDLIVGAPYRSNDKTGYNHGSVYVFYGHNRKLQFGMQNRIDGGVSGGRFGTALMVLGDLDHDGYNDVVDLTLKKNYVAELAISAPNEDESGVIYIYTFDTIMKTLKIFQRIQGKHINSKLKGFGMSLSRAIDIDDNDFPDFAIGSPLSGHTVILRTKPTISWLAKIEIYSLLLSKDMRDLSFQCCYNFTGYAGENSSILRNVTVDRDFNRFSFKESKNSEEKVINIEQDMENIKYCDTINLIRTEIHNYNDPIPITLSYRIAENQKANQKNPIVIDSQNIISADTFCKTCPQLSEKSQTTDTKLVFWLEKCNHFGQLEPCIAKLEIEARFLGLFQKNTFILGSKELLTLEVNVTNNGDAAFSPFLEILLPSGASLSTGHADCQTRGNDGLIIRCEREILESKTEMEKHKNMANYVLKLVIDVEDTNELNFSFKASTITKHHSDKSTYNLILKIKRDAHLFIEGYSNESSYIYEQGKPTLIQNIFKIQKFGISPTSPVDVEILVPTQIQNSKGKFAQIVKILEQNDTSLENVPITCQKPAKNSLEKINSIPFQAIRRESTSTIPLNLLILHCNKTNVTCTSIKCTVGPFDGSQNHAELSIEMEVDFRSFDGNLDKEWTTDIDQVIITSSASVFSSDFIIDGGNNRSDSTHLENIVSIYKDFVISLWILVGSAVAGLVILICLSMGLGKAGFFERKKLKMLQKLREDELEEERIIEEMIQKELEGHPSCEGDPVLRYAKPADLETYWSIMEKNALYNDPLLLMANRELEAQENNA</sequence>
<dbReference type="InterPro" id="IPR032695">
    <property type="entry name" value="Integrin_dom_sf"/>
</dbReference>
<evidence type="ECO:0000256" key="2">
    <source>
        <dbReference type="ARBA" id="ARBA00008054"/>
    </source>
</evidence>
<dbReference type="PROSITE" id="PS51470">
    <property type="entry name" value="FG_GAP"/>
    <property type="match status" value="3"/>
</dbReference>
<dbReference type="Gene3D" id="2.60.40.1510">
    <property type="entry name" value="ntegrin, alpha v. Chain A, domain 3"/>
    <property type="match status" value="1"/>
</dbReference>
<keyword evidence="16" id="KW-1185">Reference proteome</keyword>
<dbReference type="GO" id="GO:0009897">
    <property type="term" value="C:external side of plasma membrane"/>
    <property type="evidence" value="ECO:0007669"/>
    <property type="project" value="TreeGrafter"/>
</dbReference>
<feature type="domain" description="Integrin alpha second immunoglobulin-like" evidence="14">
    <location>
        <begin position="471"/>
        <end position="602"/>
    </location>
</feature>
<evidence type="ECO:0000256" key="6">
    <source>
        <dbReference type="ARBA" id="ARBA00022889"/>
    </source>
</evidence>
<protein>
    <recommendedName>
        <fullName evidence="14">Integrin alpha second immunoglobulin-like domain-containing protein</fullName>
    </recommendedName>
</protein>
<dbReference type="InterPro" id="IPR000413">
    <property type="entry name" value="Integrin_alpha"/>
</dbReference>
<name>A0A9N9QHR2_9CUCU</name>
<evidence type="ECO:0000256" key="12">
    <source>
        <dbReference type="PROSITE-ProRule" id="PRU00803"/>
    </source>
</evidence>
<dbReference type="InterPro" id="IPR013517">
    <property type="entry name" value="FG-GAP"/>
</dbReference>
<keyword evidence="3 13" id="KW-0812">Transmembrane</keyword>
<evidence type="ECO:0000256" key="8">
    <source>
        <dbReference type="ARBA" id="ARBA00023037"/>
    </source>
</evidence>
<keyword evidence="6 13" id="KW-0130">Cell adhesion</keyword>
<dbReference type="Pfam" id="PF20805">
    <property type="entry name" value="Integrin_A_Ig_2"/>
    <property type="match status" value="1"/>
</dbReference>
<dbReference type="GO" id="GO:0008305">
    <property type="term" value="C:integrin complex"/>
    <property type="evidence" value="ECO:0007669"/>
    <property type="project" value="InterPro"/>
</dbReference>
<dbReference type="Gene3D" id="2.130.10.130">
    <property type="entry name" value="Integrin alpha, N-terminal"/>
    <property type="match status" value="1"/>
</dbReference>
<keyword evidence="7 13" id="KW-1133">Transmembrane helix</keyword>
<dbReference type="AlphaFoldDB" id="A0A9N9QHR2"/>